<dbReference type="PANTHER" id="PTHR30024">
    <property type="entry name" value="ALIPHATIC SULFONATES-BINDING PROTEIN-RELATED"/>
    <property type="match status" value="1"/>
</dbReference>
<dbReference type="Proteomes" id="UP000243719">
    <property type="component" value="Unassembled WGS sequence"/>
</dbReference>
<keyword evidence="3" id="KW-1185">Reference proteome</keyword>
<dbReference type="PROSITE" id="PS51318">
    <property type="entry name" value="TAT"/>
    <property type="match status" value="1"/>
</dbReference>
<accession>A0A1H2PU58</accession>
<dbReference type="OrthoDB" id="286202at2"/>
<feature type="signal peptide" evidence="1">
    <location>
        <begin position="1"/>
        <end position="32"/>
    </location>
</feature>
<evidence type="ECO:0000313" key="3">
    <source>
        <dbReference type="Proteomes" id="UP000243719"/>
    </source>
</evidence>
<dbReference type="Gene3D" id="3.40.190.10">
    <property type="entry name" value="Periplasmic binding protein-like II"/>
    <property type="match status" value="2"/>
</dbReference>
<keyword evidence="1" id="KW-0732">Signal</keyword>
<reference evidence="3" key="1">
    <citation type="submission" date="2016-09" db="EMBL/GenBank/DDBJ databases">
        <authorList>
            <person name="Varghese N."/>
            <person name="Submissions S."/>
        </authorList>
    </citation>
    <scope>NUCLEOTIDE SEQUENCE [LARGE SCALE GENOMIC DNA]</scope>
    <source>
        <strain evidence="3">JS23</strain>
    </source>
</reference>
<dbReference type="PANTHER" id="PTHR30024:SF48">
    <property type="entry name" value="ABC TRANSPORTER SUBSTRATE-BINDING PROTEIN"/>
    <property type="match status" value="1"/>
</dbReference>
<proteinExistence type="predicted"/>
<evidence type="ECO:0000313" key="2">
    <source>
        <dbReference type="EMBL" id="SDV50695.1"/>
    </source>
</evidence>
<dbReference type="STRING" id="1770053.SAMN05216551_11319"/>
<name>A0A1H2PU58_9BURK</name>
<gene>
    <name evidence="2" type="ORF">SAMN05216551_11319</name>
</gene>
<protein>
    <submittedName>
        <fullName evidence="2">ABC-type nitrate/sulfonate/bicarbonate transport system, substrate-binding protein</fullName>
    </submittedName>
</protein>
<dbReference type="SUPFAM" id="SSF53850">
    <property type="entry name" value="Periplasmic binding protein-like II"/>
    <property type="match status" value="1"/>
</dbReference>
<dbReference type="RefSeq" id="WP_091911858.1">
    <property type="nucleotide sequence ID" value="NZ_FNLO01000013.1"/>
</dbReference>
<organism evidence="2 3">
    <name type="scientific">Chitinasiproducens palmae</name>
    <dbReference type="NCBI Taxonomy" id="1770053"/>
    <lineage>
        <taxon>Bacteria</taxon>
        <taxon>Pseudomonadati</taxon>
        <taxon>Pseudomonadota</taxon>
        <taxon>Betaproteobacteria</taxon>
        <taxon>Burkholderiales</taxon>
        <taxon>Burkholderiaceae</taxon>
        <taxon>Chitinasiproducens</taxon>
    </lineage>
</organism>
<dbReference type="Pfam" id="PF13379">
    <property type="entry name" value="NMT1_2"/>
    <property type="match status" value="1"/>
</dbReference>
<evidence type="ECO:0000256" key="1">
    <source>
        <dbReference type="SAM" id="SignalP"/>
    </source>
</evidence>
<dbReference type="InterPro" id="IPR006311">
    <property type="entry name" value="TAT_signal"/>
</dbReference>
<dbReference type="EMBL" id="FNLO01000013">
    <property type="protein sequence ID" value="SDV50695.1"/>
    <property type="molecule type" value="Genomic_DNA"/>
</dbReference>
<feature type="chain" id="PRO_5017351636" evidence="1">
    <location>
        <begin position="33"/>
        <end position="345"/>
    </location>
</feature>
<dbReference type="AlphaFoldDB" id="A0A1H2PU58"/>
<sequence length="345" mass="37410">MTIKRLNEDRRRFLKTGAAATAALSFPMIARAAPPTIRYASAGVVGPGELETVIFSDWFKANVLKRHGKEYVIETTTARGTPGVATLLAAEQADLGTLAFTSFATVIATDAVPGGVKAIAEIHRDAVKGYASNPFVVLNDSPIRRIEDLKGKSVAVNAFNGSVDIILRIALQQHGLDPKKDVRVVEMPFGNIGPALRQKRIDCGVLAMPFQVDEAKRGGIRTVFDAVGVVPPYPVLFQSARAKFLQAQPQAVRAWLADYVDAQHWIYNPANRSKVVELTADLAKTPAKSLDEYFLTNKDFYRDPNATISAASIQPPVDAMSRLGLLPKPVSVAPYVDASYLPKRA</sequence>